<feature type="compositionally biased region" description="Basic and acidic residues" evidence="7">
    <location>
        <begin position="553"/>
        <end position="573"/>
    </location>
</feature>
<dbReference type="Gene3D" id="3.40.50.2300">
    <property type="match status" value="1"/>
</dbReference>
<dbReference type="InterPro" id="IPR003661">
    <property type="entry name" value="HisK_dim/P_dom"/>
</dbReference>
<feature type="region of interest" description="Disordered" evidence="7">
    <location>
        <begin position="246"/>
        <end position="282"/>
    </location>
</feature>
<protein>
    <recommendedName>
        <fullName evidence="2">histidine kinase</fullName>
        <ecNumber evidence="2">2.7.13.3</ecNumber>
    </recommendedName>
</protein>
<dbReference type="InterPro" id="IPR000014">
    <property type="entry name" value="PAS"/>
</dbReference>
<evidence type="ECO:0000256" key="4">
    <source>
        <dbReference type="ARBA" id="ARBA00022679"/>
    </source>
</evidence>
<dbReference type="NCBIfam" id="TIGR00229">
    <property type="entry name" value="sensory_box"/>
    <property type="match status" value="1"/>
</dbReference>
<evidence type="ECO:0000259" key="10">
    <source>
        <dbReference type="PROSITE" id="PS50112"/>
    </source>
</evidence>
<dbReference type="EMBL" id="WNWS01000703">
    <property type="protein sequence ID" value="KAE9964341.1"/>
    <property type="molecule type" value="Genomic_DNA"/>
</dbReference>
<dbReference type="SUPFAM" id="SSF55785">
    <property type="entry name" value="PYP-like sensor domain (PAS domain)"/>
    <property type="match status" value="2"/>
</dbReference>
<dbReference type="GO" id="GO:0005886">
    <property type="term" value="C:plasma membrane"/>
    <property type="evidence" value="ECO:0007669"/>
    <property type="project" value="TreeGrafter"/>
</dbReference>
<dbReference type="Gene3D" id="3.30.450.20">
    <property type="entry name" value="PAS domain"/>
    <property type="match status" value="2"/>
</dbReference>
<feature type="compositionally biased region" description="Low complexity" evidence="7">
    <location>
        <begin position="174"/>
        <end position="189"/>
    </location>
</feature>
<dbReference type="Pfam" id="PF00512">
    <property type="entry name" value="HisKA"/>
    <property type="match status" value="1"/>
</dbReference>
<dbReference type="SMART" id="SM00086">
    <property type="entry name" value="PAC"/>
    <property type="match status" value="2"/>
</dbReference>
<feature type="region of interest" description="Disordered" evidence="7">
    <location>
        <begin position="162"/>
        <end position="204"/>
    </location>
</feature>
<evidence type="ECO:0000256" key="6">
    <source>
        <dbReference type="PROSITE-ProRule" id="PRU00169"/>
    </source>
</evidence>
<dbReference type="PANTHER" id="PTHR43047">
    <property type="entry name" value="TWO-COMPONENT HISTIDINE PROTEIN KINASE"/>
    <property type="match status" value="1"/>
</dbReference>
<dbReference type="InterPro" id="IPR004358">
    <property type="entry name" value="Sig_transdc_His_kin-like_C"/>
</dbReference>
<keyword evidence="4" id="KW-0808">Transferase</keyword>
<dbReference type="GO" id="GO:0000155">
    <property type="term" value="F:phosphorelay sensor kinase activity"/>
    <property type="evidence" value="ECO:0007669"/>
    <property type="project" value="InterPro"/>
</dbReference>
<evidence type="ECO:0000259" key="11">
    <source>
        <dbReference type="PROSITE" id="PS50113"/>
    </source>
</evidence>
<dbReference type="InterPro" id="IPR036097">
    <property type="entry name" value="HisK_dim/P_sf"/>
</dbReference>
<dbReference type="InterPro" id="IPR005467">
    <property type="entry name" value="His_kinase_dom"/>
</dbReference>
<dbReference type="EC" id="2.7.13.3" evidence="2"/>
<keyword evidence="5" id="KW-0418">Kinase</keyword>
<feature type="region of interest" description="Disordered" evidence="7">
    <location>
        <begin position="1177"/>
        <end position="1218"/>
    </location>
</feature>
<dbReference type="Proteomes" id="UP000490939">
    <property type="component" value="Unassembled WGS sequence"/>
</dbReference>
<feature type="region of interest" description="Disordered" evidence="7">
    <location>
        <begin position="365"/>
        <end position="466"/>
    </location>
</feature>
<evidence type="ECO:0000256" key="5">
    <source>
        <dbReference type="ARBA" id="ARBA00022777"/>
    </source>
</evidence>
<dbReference type="CDD" id="cd00130">
    <property type="entry name" value="PAS"/>
    <property type="match status" value="1"/>
</dbReference>
<dbReference type="Pfam" id="PF08447">
    <property type="entry name" value="PAS_3"/>
    <property type="match status" value="1"/>
</dbReference>
<feature type="compositionally biased region" description="Polar residues" evidence="7">
    <location>
        <begin position="27"/>
        <end position="39"/>
    </location>
</feature>
<evidence type="ECO:0000256" key="2">
    <source>
        <dbReference type="ARBA" id="ARBA00012438"/>
    </source>
</evidence>
<evidence type="ECO:0000313" key="13">
    <source>
        <dbReference type="EMBL" id="KAE9970711.1"/>
    </source>
</evidence>
<evidence type="ECO:0000313" key="15">
    <source>
        <dbReference type="Proteomes" id="UP000490939"/>
    </source>
</evidence>
<evidence type="ECO:0000313" key="14">
    <source>
        <dbReference type="Proteomes" id="UP000447873"/>
    </source>
</evidence>
<proteinExistence type="predicted"/>
<dbReference type="InterPro" id="IPR003594">
    <property type="entry name" value="HATPase_dom"/>
</dbReference>
<evidence type="ECO:0000259" key="8">
    <source>
        <dbReference type="PROSITE" id="PS50109"/>
    </source>
</evidence>
<dbReference type="SMART" id="SM00388">
    <property type="entry name" value="HisKA"/>
    <property type="match status" value="1"/>
</dbReference>
<comment type="caution">
    <text evidence="12">The sequence shown here is derived from an EMBL/GenBank/DDBJ whole genome shotgun (WGS) entry which is preliminary data.</text>
</comment>
<dbReference type="InterPro" id="IPR011006">
    <property type="entry name" value="CheY-like_superfamily"/>
</dbReference>
<feature type="compositionally biased region" description="Pro residues" evidence="7">
    <location>
        <begin position="42"/>
        <end position="54"/>
    </location>
</feature>
<keyword evidence="3 6" id="KW-0597">Phosphoprotein</keyword>
<dbReference type="Pfam" id="PF02518">
    <property type="entry name" value="HATPase_c"/>
    <property type="match status" value="1"/>
</dbReference>
<dbReference type="EMBL" id="WNWR01000710">
    <property type="protein sequence ID" value="KAE9970711.1"/>
    <property type="molecule type" value="Genomic_DNA"/>
</dbReference>
<feature type="region of interest" description="Disordered" evidence="7">
    <location>
        <begin position="1536"/>
        <end position="1624"/>
    </location>
</feature>
<dbReference type="PROSITE" id="PS50113">
    <property type="entry name" value="PAC"/>
    <property type="match status" value="2"/>
</dbReference>
<dbReference type="FunFam" id="3.40.50.2300:FF:000158">
    <property type="entry name" value="Sensor histidine kinase/response regulator"/>
    <property type="match status" value="1"/>
</dbReference>
<dbReference type="InterPro" id="IPR035965">
    <property type="entry name" value="PAS-like_dom_sf"/>
</dbReference>
<evidence type="ECO:0000313" key="12">
    <source>
        <dbReference type="EMBL" id="KAE9964341.1"/>
    </source>
</evidence>
<feature type="domain" description="PAS" evidence="10">
    <location>
        <begin position="1100"/>
        <end position="1155"/>
    </location>
</feature>
<dbReference type="SUPFAM" id="SSF47384">
    <property type="entry name" value="Homodimeric domain of signal transducing histidine kinase"/>
    <property type="match status" value="1"/>
</dbReference>
<dbReference type="PANTHER" id="PTHR43047:SF74">
    <property type="entry name" value="HISTIDINE KINASE-RELATED"/>
    <property type="match status" value="1"/>
</dbReference>
<dbReference type="PRINTS" id="PR00344">
    <property type="entry name" value="BCTRLSENSOR"/>
</dbReference>
<dbReference type="Pfam" id="PF13188">
    <property type="entry name" value="PAS_8"/>
    <property type="match status" value="1"/>
</dbReference>
<keyword evidence="15" id="KW-1185">Reference proteome</keyword>
<dbReference type="SMART" id="SM00448">
    <property type="entry name" value="REC"/>
    <property type="match status" value="1"/>
</dbReference>
<reference evidence="12 14" key="1">
    <citation type="submission" date="2018-12" db="EMBL/GenBank/DDBJ databases">
        <title>Venturia inaequalis Genome Resource.</title>
        <authorList>
            <person name="Lichtner F.J."/>
        </authorList>
    </citation>
    <scope>NUCLEOTIDE SEQUENCE [LARGE SCALE GENOMIC DNA]</scope>
    <source>
        <strain evidence="12 14">120213</strain>
        <strain evidence="13 15">DMI_063113</strain>
    </source>
</reference>
<dbReference type="CDD" id="cd17546">
    <property type="entry name" value="REC_hyHK_CKI1_RcsC-like"/>
    <property type="match status" value="1"/>
</dbReference>
<sequence length="1999" mass="220963">MRTAGHHPPLDPPTSQSIPTSEHPYPTQFTENQPTSPTISPLRPPLQRNPPSTTPPQVDDYIPPQLRAGGPERHVDTDEDETSSQDMSPGERRSDLAAMRRAAKSPLDGTEDITVQNLRDKINEKMYAQQRRVLPPRTTSALGAMRRVSPIKEEGMASGISPTLEGAFQSPLPSGTITTSTESTESGKTIRGGSFPATPNAQPLRTPSYPFPYIGTPRVWSQNSPFHRPFTTLSPTVSANNIHDRGMPHDGSASELSITPHGTGEPFMPRGASPMPESDESRFPTPNLFDLTLELTVEPGLLSWWTAVSRILRRDFGVTRASLSVPYNDGELESVPWGQKATFCVSGPPEIATTMERAEPELRIPDFKNSKGSNAAGPLRNVHDHTKPVHPSISKRPSMTSRHSYAGGERPEIATSVPITHSERPKGPMRTKSHAPHPMNHKSFVQPFPSPSPAAPPSARTPGSFVNFSDPDFSSIDSTAPPGPFRAIHPTLKPLDYEKHALIESRYVNRIIERGKTVILTRDYYGDDSSRKTSMDTTNGDPMKKSSLANETSKPREWSKPTHDYFSRDKPMPFDEYEQFPSSPWAQSPAPSPAIQSDPDENPFFTSGHVDEESFDPKEAFTPDYAKLTQVEAIGLERASTVIHIPFMHPLKSQNVHSNVNDNEPDTPTTRHFGHLVRFFDGSKSGEDETPIKKAPIAILSILSPIVPYPTNLTHSLKMLSLHLATSYSNAYDYTNRQPAAPMSRKMGLKFSPFSTDAEGLDRLAEIDLDFGSATGSITSPSDYSGRSRASPGGSVLGTPGWDQMASFGRPSTGGTPGHGAELVDNYFDAKKRSASRSGSQSHKEPLLMTPLHQQISEQDFETPKTTQHRPRTTSQDSSTGAGGMRAERSNKRGGSTSTSPGRPISKVTPATPLSRTDRKHHSQLHSYGADFGSTFQGLSSTTAIPGRMGAMQAQTGEDDEKDMLPPSERLLRTIIDALPVQIFTASPGSGALTWVNSKFVAYRGKEPHEIIANPWEAIHPGDRVHYMNQWQRSLSTGQPFAHKARLRRFDNQYRWFFVRATPLKDKRQNTVHWTGTYMDIHEQHVAEVSAARQQETAASEARYRALANSSPQIVFAVTQARGVIFCNSQWLLYAGQTETQATALGFMDFVHPEDLAKCRLPTMNEDGTFVVDAPTTIPMETRRKSSNDSSDASSETDRTVVSPGGTSPGMGPLPQKKLSELAGTGILKISRDSDGRPSYTTEVRLRNKEGDYRWHLVRVLLSAPVRGEDEEEEETWYGTCTDINDHKLLEQTLKETMDAKSRFLSNMSHEIRTPLNGITGMVNFLIDSHLSQEQLEHVHIIRNSTEGLRDLINDILDLSKVEAGMISLAYDWLHLRSLVEEVNDLTSAMAVGKGLELNYLIEDNVPRMLKGDRFRLRQVLLNVVGNAIKFTQQGEIYVNCQVCKDQPADLEDDEMLICFNISDTGSGFTEKEAEFLFKRFSQIDSSSTKQHGGTGLGLAISMQLVELHGGKMTATSVPNKGSTFTFSVRFRVPSAKDQPPDFPASTPAAQDDSIDRRLSSHIPRAAASYTPGLPPIPPGSSESDSPIVQSPIRFHHDSAASSGSSDPSIRTGRTTSLGSHRSSVSSLSESIFSKSQSISLELPSHLRGGRLATTEQASTLSSDESVHTVKPLGHLRLPSPPVMYSILVVCPLALSRVATVKHIETTIPKNLPSHITAPETCDEAKHLLGMDGHVEAVVFTHIVVMLHDVVEIIALVNQALRSPSYASTSIVIITDFQQRKEIEEQAKEFDYKKLGHDTTRIRWVYKPLKPSKFAVIFDPEKLRELSTDRSHDSAQAVVVSQKQVFEDMRRRLGNKGVRVLLVEDNKTNQMVLLKFLKRCEIDAETALDGVLCTDKVFSHPPDYYSIILCDLHMPNKDGYQTCKDIRRWERKNKYKHLPIIALSANVLGDVYAKCVEAGFNSYVTKPVDFKELGVQMNKFLNPDIEGKEHDFMKNVVKP</sequence>
<evidence type="ECO:0000256" key="7">
    <source>
        <dbReference type="SAM" id="MobiDB-lite"/>
    </source>
</evidence>
<dbReference type="GO" id="GO:0009927">
    <property type="term" value="F:histidine phosphotransfer kinase activity"/>
    <property type="evidence" value="ECO:0007669"/>
    <property type="project" value="TreeGrafter"/>
</dbReference>
<evidence type="ECO:0000256" key="1">
    <source>
        <dbReference type="ARBA" id="ARBA00000085"/>
    </source>
</evidence>
<accession>A0A8H3U779</accession>
<feature type="region of interest" description="Disordered" evidence="7">
    <location>
        <begin position="526"/>
        <end position="601"/>
    </location>
</feature>
<feature type="domain" description="PAC" evidence="11">
    <location>
        <begin position="1041"/>
        <end position="1093"/>
    </location>
</feature>
<dbReference type="InterPro" id="IPR001789">
    <property type="entry name" value="Sig_transdc_resp-reg_receiver"/>
</dbReference>
<dbReference type="Gene3D" id="1.10.287.130">
    <property type="match status" value="1"/>
</dbReference>
<dbReference type="SMART" id="SM00387">
    <property type="entry name" value="HATPase_c"/>
    <property type="match status" value="1"/>
</dbReference>
<dbReference type="CDD" id="cd00082">
    <property type="entry name" value="HisKA"/>
    <property type="match status" value="1"/>
</dbReference>
<feature type="region of interest" description="Disordered" evidence="7">
    <location>
        <begin position="1"/>
        <end position="111"/>
    </location>
</feature>
<feature type="region of interest" description="Disordered" evidence="7">
    <location>
        <begin position="776"/>
        <end position="823"/>
    </location>
</feature>
<dbReference type="Proteomes" id="UP000447873">
    <property type="component" value="Unassembled WGS sequence"/>
</dbReference>
<feature type="compositionally biased region" description="Low complexity" evidence="7">
    <location>
        <begin position="579"/>
        <end position="597"/>
    </location>
</feature>
<dbReference type="SMART" id="SM00091">
    <property type="entry name" value="PAS"/>
    <property type="match status" value="2"/>
</dbReference>
<dbReference type="Gene3D" id="3.30.565.10">
    <property type="entry name" value="Histidine kinase-like ATPase, C-terminal domain"/>
    <property type="match status" value="1"/>
</dbReference>
<dbReference type="SUPFAM" id="SSF55874">
    <property type="entry name" value="ATPase domain of HSP90 chaperone/DNA topoisomerase II/histidine kinase"/>
    <property type="match status" value="1"/>
</dbReference>
<feature type="region of interest" description="Disordered" evidence="7">
    <location>
        <begin position="861"/>
        <end position="924"/>
    </location>
</feature>
<dbReference type="InterPro" id="IPR001610">
    <property type="entry name" value="PAC"/>
</dbReference>
<dbReference type="FunFam" id="3.30.565.10:FF:000010">
    <property type="entry name" value="Sensor histidine kinase RcsC"/>
    <property type="match status" value="1"/>
</dbReference>
<feature type="compositionally biased region" description="Polar residues" evidence="7">
    <location>
        <begin position="776"/>
        <end position="785"/>
    </location>
</feature>
<dbReference type="PROSITE" id="PS50112">
    <property type="entry name" value="PAS"/>
    <property type="match status" value="2"/>
</dbReference>
<evidence type="ECO:0000259" key="9">
    <source>
        <dbReference type="PROSITE" id="PS50110"/>
    </source>
</evidence>
<name>A0A8H3U779_VENIN</name>
<dbReference type="Pfam" id="PF00072">
    <property type="entry name" value="Response_reg"/>
    <property type="match status" value="1"/>
</dbReference>
<evidence type="ECO:0000256" key="3">
    <source>
        <dbReference type="ARBA" id="ARBA00022553"/>
    </source>
</evidence>
<feature type="modified residue" description="4-aspartylphosphate" evidence="6">
    <location>
        <position position="1911"/>
    </location>
</feature>
<gene>
    <name evidence="13" type="ORF">EG327_010203</name>
    <name evidence="12" type="ORF">EG328_010605</name>
</gene>
<dbReference type="InterPro" id="IPR036890">
    <property type="entry name" value="HATPase_C_sf"/>
</dbReference>
<dbReference type="CDD" id="cd16922">
    <property type="entry name" value="HATPase_EvgS-ArcB-TorS-like"/>
    <property type="match status" value="1"/>
</dbReference>
<feature type="compositionally biased region" description="Low complexity" evidence="7">
    <location>
        <begin position="1600"/>
        <end position="1609"/>
    </location>
</feature>
<dbReference type="PROSITE" id="PS50109">
    <property type="entry name" value="HIS_KIN"/>
    <property type="match status" value="1"/>
</dbReference>
<comment type="catalytic activity">
    <reaction evidence="1">
        <text>ATP + protein L-histidine = ADP + protein N-phospho-L-histidine.</text>
        <dbReference type="EC" id="2.7.13.3"/>
    </reaction>
</comment>
<organism evidence="12 14">
    <name type="scientific">Venturia inaequalis</name>
    <name type="common">Apple scab fungus</name>
    <dbReference type="NCBI Taxonomy" id="5025"/>
    <lineage>
        <taxon>Eukaryota</taxon>
        <taxon>Fungi</taxon>
        <taxon>Dikarya</taxon>
        <taxon>Ascomycota</taxon>
        <taxon>Pezizomycotina</taxon>
        <taxon>Dothideomycetes</taxon>
        <taxon>Pleosporomycetidae</taxon>
        <taxon>Venturiales</taxon>
        <taxon>Venturiaceae</taxon>
        <taxon>Venturia</taxon>
    </lineage>
</organism>
<feature type="domain" description="PAC" evidence="11">
    <location>
        <begin position="1240"/>
        <end position="1296"/>
    </location>
</feature>
<feature type="domain" description="Response regulatory" evidence="9">
    <location>
        <begin position="1859"/>
        <end position="1981"/>
    </location>
</feature>
<feature type="domain" description="PAS" evidence="10">
    <location>
        <begin position="968"/>
        <end position="1038"/>
    </location>
</feature>
<dbReference type="SUPFAM" id="SSF52172">
    <property type="entry name" value="CheY-like"/>
    <property type="match status" value="1"/>
</dbReference>
<dbReference type="InterPro" id="IPR000700">
    <property type="entry name" value="PAS-assoc_C"/>
</dbReference>
<dbReference type="InterPro" id="IPR013655">
    <property type="entry name" value="PAS_fold_3"/>
</dbReference>
<dbReference type="PROSITE" id="PS50110">
    <property type="entry name" value="RESPONSE_REGULATORY"/>
    <property type="match status" value="1"/>
</dbReference>
<feature type="domain" description="Histidine kinase" evidence="8">
    <location>
        <begin position="1307"/>
        <end position="1533"/>
    </location>
</feature>